<dbReference type="GO" id="GO:0036498">
    <property type="term" value="P:IRE1-mediated unfolded protein response"/>
    <property type="evidence" value="ECO:0000318"/>
    <property type="project" value="GO_Central"/>
</dbReference>
<dbReference type="InterPro" id="IPR012340">
    <property type="entry name" value="NA-bd_OB-fold"/>
</dbReference>
<evidence type="ECO:0000259" key="6">
    <source>
        <dbReference type="PROSITE" id="PS50011"/>
    </source>
</evidence>
<evidence type="ECO:0000256" key="4">
    <source>
        <dbReference type="ARBA" id="ARBA00022833"/>
    </source>
</evidence>
<dbReference type="PROSITE" id="PS50011">
    <property type="entry name" value="PROTEIN_KINASE_DOM"/>
    <property type="match status" value="1"/>
</dbReference>
<dbReference type="Pfam" id="PF00069">
    <property type="entry name" value="Pkinase"/>
    <property type="match status" value="1"/>
</dbReference>
<dbReference type="AlphaFoldDB" id="E9GIK8"/>
<evidence type="ECO:0000256" key="2">
    <source>
        <dbReference type="ARBA" id="ARBA00022723"/>
    </source>
</evidence>
<dbReference type="STRING" id="6669.E9GIK8"/>
<dbReference type="InterPro" id="IPR011009">
    <property type="entry name" value="Kinase-like_dom_sf"/>
</dbReference>
<dbReference type="InterPro" id="IPR000719">
    <property type="entry name" value="Prot_kinase_dom"/>
</dbReference>
<name>E9GIK8_DAPPU</name>
<dbReference type="FunFam" id="2.40.50.140:FF:000041">
    <property type="entry name" value="Replication protein A subunit"/>
    <property type="match status" value="1"/>
</dbReference>
<dbReference type="GO" id="GO:0008270">
    <property type="term" value="F:zinc ion binding"/>
    <property type="evidence" value="ECO:0007669"/>
    <property type="project" value="UniProtKB-KW"/>
</dbReference>
<dbReference type="InParanoid" id="E9GIK8"/>
<keyword evidence="5" id="KW-0238">DNA-binding</keyword>
<keyword evidence="4" id="KW-0862">Zinc</keyword>
<dbReference type="HOGENOM" id="CLU_673121_0_0_1"/>
<dbReference type="SUPFAM" id="SSF56112">
    <property type="entry name" value="Protein kinase-like (PK-like)"/>
    <property type="match status" value="1"/>
</dbReference>
<dbReference type="PANTHER" id="PTHR13954:SF6">
    <property type="entry name" value="NON-SPECIFIC SERINE_THREONINE PROTEIN KINASE"/>
    <property type="match status" value="1"/>
</dbReference>
<dbReference type="InterPro" id="IPR045133">
    <property type="entry name" value="IRE1/2-like"/>
</dbReference>
<evidence type="ECO:0000313" key="7">
    <source>
        <dbReference type="EMBL" id="EFX80735.1"/>
    </source>
</evidence>
<dbReference type="Gene3D" id="1.10.510.10">
    <property type="entry name" value="Transferase(Phosphotransferase) domain 1"/>
    <property type="match status" value="1"/>
</dbReference>
<accession>E9GIK8</accession>
<evidence type="ECO:0000256" key="5">
    <source>
        <dbReference type="ARBA" id="ARBA00023125"/>
    </source>
</evidence>
<dbReference type="InterPro" id="IPR004365">
    <property type="entry name" value="NA-bd_OB_tRNA"/>
</dbReference>
<protein>
    <recommendedName>
        <fullName evidence="6">Protein kinase domain-containing protein</fullName>
    </recommendedName>
</protein>
<dbReference type="PANTHER" id="PTHR13954">
    <property type="entry name" value="IRE1-RELATED"/>
    <property type="match status" value="1"/>
</dbReference>
<keyword evidence="2" id="KW-0479">Metal-binding</keyword>
<dbReference type="PhylomeDB" id="E9GIK8"/>
<dbReference type="Gene3D" id="3.30.200.20">
    <property type="entry name" value="Phosphorylase Kinase, domain 1"/>
    <property type="match status" value="1"/>
</dbReference>
<dbReference type="EMBL" id="GL732546">
    <property type="protein sequence ID" value="EFX80735.1"/>
    <property type="molecule type" value="Genomic_DNA"/>
</dbReference>
<feature type="domain" description="Protein kinase" evidence="6">
    <location>
        <begin position="36"/>
        <end position="295"/>
    </location>
</feature>
<sequence length="409" mass="45616">MSDYWSMDVKVEIKPEPAEEVVVAAQPEVDWFVDVSQASGVLGRNATGTSWVFRGTYNNQQVAIKRVGIIDEFETKEEVFISSQLEHQNVVKLLHVEENNLFKFFMLELCAASLQGFFDQDYTGPMPTNVEVLCQLSRGLDYIHSKGFIYRKVKPQNILISSTTPVVMKWADFGLTKVTKISDSSTESSSSESLCWMSPEVLSNGDGTCADSKESDIFSAGCVYFYYLTRAHPFGKKSVVKKNVVEGNPISTERLANDHFAKTVISGMISKDPAQRITLAEVIAGLKPKPIPPAVVIPPTPRYVTAADITPISGLEEGVNSGTIRARVVSQPIVDLWKKNTGFNMKFFTVQLRDDTGTIKAKAFAENFQRFHELFQVDREYAIKKATLKIDPYGRKELSLVKATTVQRV</sequence>
<keyword evidence="8" id="KW-1185">Reference proteome</keyword>
<dbReference type="Gene3D" id="2.40.50.140">
    <property type="entry name" value="Nucleic acid-binding proteins"/>
    <property type="match status" value="1"/>
</dbReference>
<comment type="similarity">
    <text evidence="1">Belongs to the replication factor A protein 1 family.</text>
</comment>
<dbReference type="GO" id="GO:0005524">
    <property type="term" value="F:ATP binding"/>
    <property type="evidence" value="ECO:0007669"/>
    <property type="project" value="InterPro"/>
</dbReference>
<dbReference type="SUPFAM" id="SSF50249">
    <property type="entry name" value="Nucleic acid-binding proteins"/>
    <property type="match status" value="1"/>
</dbReference>
<reference evidence="7 8" key="1">
    <citation type="journal article" date="2011" name="Science">
        <title>The ecoresponsive genome of Daphnia pulex.</title>
        <authorList>
            <person name="Colbourne J.K."/>
            <person name="Pfrender M.E."/>
            <person name="Gilbert D."/>
            <person name="Thomas W.K."/>
            <person name="Tucker A."/>
            <person name="Oakley T.H."/>
            <person name="Tokishita S."/>
            <person name="Aerts A."/>
            <person name="Arnold G.J."/>
            <person name="Basu M.K."/>
            <person name="Bauer D.J."/>
            <person name="Caceres C.E."/>
            <person name="Carmel L."/>
            <person name="Casola C."/>
            <person name="Choi J.H."/>
            <person name="Detter J.C."/>
            <person name="Dong Q."/>
            <person name="Dusheyko S."/>
            <person name="Eads B.D."/>
            <person name="Frohlich T."/>
            <person name="Geiler-Samerotte K.A."/>
            <person name="Gerlach D."/>
            <person name="Hatcher P."/>
            <person name="Jogdeo S."/>
            <person name="Krijgsveld J."/>
            <person name="Kriventseva E.V."/>
            <person name="Kultz D."/>
            <person name="Laforsch C."/>
            <person name="Lindquist E."/>
            <person name="Lopez J."/>
            <person name="Manak J.R."/>
            <person name="Muller J."/>
            <person name="Pangilinan J."/>
            <person name="Patwardhan R.P."/>
            <person name="Pitluck S."/>
            <person name="Pritham E.J."/>
            <person name="Rechtsteiner A."/>
            <person name="Rho M."/>
            <person name="Rogozin I.B."/>
            <person name="Sakarya O."/>
            <person name="Salamov A."/>
            <person name="Schaack S."/>
            <person name="Shapiro H."/>
            <person name="Shiga Y."/>
            <person name="Skalitzky C."/>
            <person name="Smith Z."/>
            <person name="Souvorov A."/>
            <person name="Sung W."/>
            <person name="Tang Z."/>
            <person name="Tsuchiya D."/>
            <person name="Tu H."/>
            <person name="Vos H."/>
            <person name="Wang M."/>
            <person name="Wolf Y.I."/>
            <person name="Yamagata H."/>
            <person name="Yamada T."/>
            <person name="Ye Y."/>
            <person name="Shaw J.R."/>
            <person name="Andrews J."/>
            <person name="Crease T.J."/>
            <person name="Tang H."/>
            <person name="Lucas S.M."/>
            <person name="Robertson H.M."/>
            <person name="Bork P."/>
            <person name="Koonin E.V."/>
            <person name="Zdobnov E.M."/>
            <person name="Grigoriev I.V."/>
            <person name="Lynch M."/>
            <person name="Boore J.L."/>
        </authorList>
    </citation>
    <scope>NUCLEOTIDE SEQUENCE [LARGE SCALE GENOMIC DNA]</scope>
</reference>
<dbReference type="GO" id="GO:0005783">
    <property type="term" value="C:endoplasmic reticulum"/>
    <property type="evidence" value="ECO:0000318"/>
    <property type="project" value="GO_Central"/>
</dbReference>
<evidence type="ECO:0000256" key="3">
    <source>
        <dbReference type="ARBA" id="ARBA00022771"/>
    </source>
</evidence>
<dbReference type="GO" id="GO:0004521">
    <property type="term" value="F:RNA endonuclease activity"/>
    <property type="evidence" value="ECO:0000318"/>
    <property type="project" value="GO_Central"/>
</dbReference>
<dbReference type="OrthoDB" id="6370559at2759"/>
<evidence type="ECO:0000256" key="1">
    <source>
        <dbReference type="ARBA" id="ARBA00005690"/>
    </source>
</evidence>
<dbReference type="GO" id="GO:0070059">
    <property type="term" value="P:intrinsic apoptotic signaling pathway in response to endoplasmic reticulum stress"/>
    <property type="evidence" value="ECO:0000318"/>
    <property type="project" value="GO_Central"/>
</dbReference>
<dbReference type="Pfam" id="PF01336">
    <property type="entry name" value="tRNA_anti-codon"/>
    <property type="match status" value="1"/>
</dbReference>
<keyword evidence="3" id="KW-0863">Zinc-finger</keyword>
<proteinExistence type="inferred from homology"/>
<dbReference type="eggNOG" id="KOG1027">
    <property type="taxonomic scope" value="Eukaryota"/>
</dbReference>
<dbReference type="GO" id="GO:0003677">
    <property type="term" value="F:DNA binding"/>
    <property type="evidence" value="ECO:0007669"/>
    <property type="project" value="UniProtKB-KW"/>
</dbReference>
<evidence type="ECO:0000313" key="8">
    <source>
        <dbReference type="Proteomes" id="UP000000305"/>
    </source>
</evidence>
<dbReference type="GO" id="GO:0004674">
    <property type="term" value="F:protein serine/threonine kinase activity"/>
    <property type="evidence" value="ECO:0000318"/>
    <property type="project" value="GO_Central"/>
</dbReference>
<gene>
    <name evidence="7" type="ORF">DAPPUDRAFT_243363</name>
</gene>
<dbReference type="KEGG" id="dpx:DAPPUDRAFT_243363"/>
<organism evidence="7 8">
    <name type="scientific">Daphnia pulex</name>
    <name type="common">Water flea</name>
    <dbReference type="NCBI Taxonomy" id="6669"/>
    <lineage>
        <taxon>Eukaryota</taxon>
        <taxon>Metazoa</taxon>
        <taxon>Ecdysozoa</taxon>
        <taxon>Arthropoda</taxon>
        <taxon>Crustacea</taxon>
        <taxon>Branchiopoda</taxon>
        <taxon>Diplostraca</taxon>
        <taxon>Cladocera</taxon>
        <taxon>Anomopoda</taxon>
        <taxon>Daphniidae</taxon>
        <taxon>Daphnia</taxon>
    </lineage>
</organism>
<dbReference type="Proteomes" id="UP000000305">
    <property type="component" value="Unassembled WGS sequence"/>
</dbReference>
<dbReference type="GO" id="GO:0051082">
    <property type="term" value="F:unfolded protein binding"/>
    <property type="evidence" value="ECO:0000318"/>
    <property type="project" value="GO_Central"/>
</dbReference>